<keyword evidence="2" id="KW-0812">Transmembrane</keyword>
<protein>
    <recommendedName>
        <fullName evidence="6">Receptor ligand binding region domain-containing protein</fullName>
    </recommendedName>
</protein>
<dbReference type="SUPFAM" id="SSF53822">
    <property type="entry name" value="Periplasmic binding protein-like I"/>
    <property type="match status" value="1"/>
</dbReference>
<sequence>MHTEVQLLERERPFDENDGKSNPSEEIPLKLPFISYKESAINESASSSVIRKHTDNYRESTQHITFYTIRFDECDEKLAIGISTELILDDNIDVIIGPTCAPAAQVAAINAVYYNIPIFTWGLSTSYALSDIVRYPTVGVLSVTSYSLGIAIKSVLSSLKWKQVAFLYSTDGDKQKCSTLKNDMQDAFSDMNDVVITIIVEIKKITFEDITHALGDVSLRARIVVVCLAEGFGYKRTFILAAKDTGFLNGEYVYIFADTKSKGFYVPLLGGKERPIWDDVNIPNDGRDAEALAAFEQTLVVSDAAAYAGELFDCVYVYARALNSTLKKNATAYRNGTTIIENIEMTFDGMSGIVKMGKNGVRIPIFYLDGLGKSGKQVLLATISVDGDTGCVHLLAAAIFTSTELTEFSFMSPCTRVNQKSEDEPSVFRPAPEPGGPTAQNEIRRSYEARSETYRECKKLSRNETGFLKLLFTWN</sequence>
<dbReference type="PANTHER" id="PTHR44755">
    <property type="entry name" value="NATRIURETIC PEPTIDE RECEPTOR 3-RELATED"/>
    <property type="match status" value="1"/>
</dbReference>
<dbReference type="AlphaFoldDB" id="A0AAD5MN59"/>
<feature type="domain" description="Receptor ligand binding region" evidence="6">
    <location>
        <begin position="67"/>
        <end position="366"/>
    </location>
</feature>
<gene>
    <name evidence="7" type="ORF">KIN20_008727</name>
</gene>
<dbReference type="Gene3D" id="3.40.50.2300">
    <property type="match status" value="3"/>
</dbReference>
<dbReference type="GO" id="GO:0017046">
    <property type="term" value="F:peptide hormone binding"/>
    <property type="evidence" value="ECO:0007669"/>
    <property type="project" value="TreeGrafter"/>
</dbReference>
<dbReference type="GO" id="GO:0038023">
    <property type="term" value="F:signaling receptor activity"/>
    <property type="evidence" value="ECO:0007669"/>
    <property type="project" value="TreeGrafter"/>
</dbReference>
<organism evidence="7 8">
    <name type="scientific">Parelaphostrongylus tenuis</name>
    <name type="common">Meningeal worm</name>
    <dbReference type="NCBI Taxonomy" id="148309"/>
    <lineage>
        <taxon>Eukaryota</taxon>
        <taxon>Metazoa</taxon>
        <taxon>Ecdysozoa</taxon>
        <taxon>Nematoda</taxon>
        <taxon>Chromadorea</taxon>
        <taxon>Rhabditida</taxon>
        <taxon>Rhabditina</taxon>
        <taxon>Rhabditomorpha</taxon>
        <taxon>Strongyloidea</taxon>
        <taxon>Metastrongylidae</taxon>
        <taxon>Parelaphostrongylus</taxon>
    </lineage>
</organism>
<evidence type="ECO:0000256" key="2">
    <source>
        <dbReference type="ARBA" id="ARBA00022692"/>
    </source>
</evidence>
<dbReference type="CDD" id="cd06352">
    <property type="entry name" value="PBP1_NPR_GC-like"/>
    <property type="match status" value="1"/>
</dbReference>
<keyword evidence="3" id="KW-1133">Transmembrane helix</keyword>
<comment type="caution">
    <text evidence="7">The sequence shown here is derived from an EMBL/GenBank/DDBJ whole genome shotgun (WGS) entry which is preliminary data.</text>
</comment>
<dbReference type="InterPro" id="IPR001828">
    <property type="entry name" value="ANF_lig-bd_rcpt"/>
</dbReference>
<keyword evidence="4" id="KW-0472">Membrane</keyword>
<evidence type="ECO:0000256" key="5">
    <source>
        <dbReference type="SAM" id="MobiDB-lite"/>
    </source>
</evidence>
<evidence type="ECO:0000256" key="3">
    <source>
        <dbReference type="ARBA" id="ARBA00022989"/>
    </source>
</evidence>
<dbReference type="GO" id="GO:0007165">
    <property type="term" value="P:signal transduction"/>
    <property type="evidence" value="ECO:0007669"/>
    <property type="project" value="TreeGrafter"/>
</dbReference>
<evidence type="ECO:0000256" key="1">
    <source>
        <dbReference type="ARBA" id="ARBA00004370"/>
    </source>
</evidence>
<evidence type="ECO:0000313" key="8">
    <source>
        <dbReference type="Proteomes" id="UP001196413"/>
    </source>
</evidence>
<feature type="compositionally biased region" description="Basic and acidic residues" evidence="5">
    <location>
        <begin position="1"/>
        <end position="19"/>
    </location>
</feature>
<keyword evidence="8" id="KW-1185">Reference proteome</keyword>
<dbReference type="InterPro" id="IPR052612">
    <property type="entry name" value="ANP_Clearance_Receptor"/>
</dbReference>
<comment type="subcellular location">
    <subcellularLocation>
        <location evidence="1">Membrane</location>
    </subcellularLocation>
</comment>
<dbReference type="Pfam" id="PF01094">
    <property type="entry name" value="ANF_receptor"/>
    <property type="match status" value="1"/>
</dbReference>
<dbReference type="PANTHER" id="PTHR44755:SF8">
    <property type="entry name" value="RECEPTOR LIGAND BINDING REGION DOMAIN-CONTAINING PROTEIN"/>
    <property type="match status" value="1"/>
</dbReference>
<dbReference type="InterPro" id="IPR028082">
    <property type="entry name" value="Peripla_BP_I"/>
</dbReference>
<accession>A0AAD5MN59</accession>
<feature type="region of interest" description="Disordered" evidence="5">
    <location>
        <begin position="421"/>
        <end position="444"/>
    </location>
</feature>
<evidence type="ECO:0000259" key="6">
    <source>
        <dbReference type="Pfam" id="PF01094"/>
    </source>
</evidence>
<name>A0AAD5MN59_PARTN</name>
<evidence type="ECO:0000256" key="4">
    <source>
        <dbReference type="ARBA" id="ARBA00023136"/>
    </source>
</evidence>
<dbReference type="GO" id="GO:0016020">
    <property type="term" value="C:membrane"/>
    <property type="evidence" value="ECO:0007669"/>
    <property type="project" value="UniProtKB-SubCell"/>
</dbReference>
<dbReference type="Proteomes" id="UP001196413">
    <property type="component" value="Unassembled WGS sequence"/>
</dbReference>
<feature type="region of interest" description="Disordered" evidence="5">
    <location>
        <begin position="1"/>
        <end position="26"/>
    </location>
</feature>
<proteinExistence type="predicted"/>
<dbReference type="EMBL" id="JAHQIW010001372">
    <property type="protein sequence ID" value="KAJ1352401.1"/>
    <property type="molecule type" value="Genomic_DNA"/>
</dbReference>
<evidence type="ECO:0000313" key="7">
    <source>
        <dbReference type="EMBL" id="KAJ1352401.1"/>
    </source>
</evidence>
<reference evidence="7" key="1">
    <citation type="submission" date="2021-06" db="EMBL/GenBank/DDBJ databases">
        <title>Parelaphostrongylus tenuis whole genome reference sequence.</title>
        <authorList>
            <person name="Garwood T.J."/>
            <person name="Larsen P.A."/>
            <person name="Fountain-Jones N.M."/>
            <person name="Garbe J.R."/>
            <person name="Macchietto M.G."/>
            <person name="Kania S.A."/>
            <person name="Gerhold R.W."/>
            <person name="Richards J.E."/>
            <person name="Wolf T.M."/>
        </authorList>
    </citation>
    <scope>NUCLEOTIDE SEQUENCE</scope>
    <source>
        <strain evidence="7">MNPRO001-30</strain>
        <tissue evidence="7">Meninges</tissue>
    </source>
</reference>